<feature type="region of interest" description="Disordered" evidence="1">
    <location>
        <begin position="83"/>
        <end position="131"/>
    </location>
</feature>
<dbReference type="AlphaFoldDB" id="A0A507BCB9"/>
<evidence type="ECO:0000313" key="3">
    <source>
        <dbReference type="EMBL" id="TPX14601.1"/>
    </source>
</evidence>
<protein>
    <submittedName>
        <fullName evidence="3">Uncharacterized protein</fullName>
    </submittedName>
</protein>
<organism evidence="3 4">
    <name type="scientific">Thyridium curvatum</name>
    <dbReference type="NCBI Taxonomy" id="1093900"/>
    <lineage>
        <taxon>Eukaryota</taxon>
        <taxon>Fungi</taxon>
        <taxon>Dikarya</taxon>
        <taxon>Ascomycota</taxon>
        <taxon>Pezizomycotina</taxon>
        <taxon>Sordariomycetes</taxon>
        <taxon>Sordariomycetidae</taxon>
        <taxon>Thyridiales</taxon>
        <taxon>Thyridiaceae</taxon>
        <taxon>Thyridium</taxon>
    </lineage>
</organism>
<evidence type="ECO:0000313" key="4">
    <source>
        <dbReference type="Proteomes" id="UP000319257"/>
    </source>
</evidence>
<dbReference type="GeneID" id="41972740"/>
<dbReference type="RefSeq" id="XP_030996312.1">
    <property type="nucleotide sequence ID" value="XM_031139799.1"/>
</dbReference>
<gene>
    <name evidence="3" type="ORF">E0L32_005293</name>
</gene>
<feature type="transmembrane region" description="Helical" evidence="2">
    <location>
        <begin position="39"/>
        <end position="58"/>
    </location>
</feature>
<sequence length="131" mass="15296">MSPNYHRYRAMHRAFYSHPAYAAYRYHPFGYRGPFGPRIFMGGFIKLAIVGTVGYFLGRKMTRREEERDYYRQMRSCPECEARNVNPSAAVPRTEKPAVQPVHPGSPHTYHHHHQLPPMSPTGYEMEKQAQ</sequence>
<proteinExistence type="predicted"/>
<accession>A0A507BCB9</accession>
<dbReference type="EMBL" id="SKBQ01000027">
    <property type="protein sequence ID" value="TPX14601.1"/>
    <property type="molecule type" value="Genomic_DNA"/>
</dbReference>
<evidence type="ECO:0000256" key="2">
    <source>
        <dbReference type="SAM" id="Phobius"/>
    </source>
</evidence>
<keyword evidence="2" id="KW-1133">Transmembrane helix</keyword>
<dbReference type="InParanoid" id="A0A507BCB9"/>
<keyword evidence="2" id="KW-0812">Transmembrane</keyword>
<name>A0A507BCB9_9PEZI</name>
<dbReference type="Proteomes" id="UP000319257">
    <property type="component" value="Unassembled WGS sequence"/>
</dbReference>
<reference evidence="3 4" key="1">
    <citation type="submission" date="2019-06" db="EMBL/GenBank/DDBJ databases">
        <title>Draft genome sequence of the filamentous fungus Phialemoniopsis curvata isolated from diesel fuel.</title>
        <authorList>
            <person name="Varaljay V.A."/>
            <person name="Lyon W.J."/>
            <person name="Crouch A.L."/>
            <person name="Drake C.E."/>
            <person name="Hollomon J.M."/>
            <person name="Nadeau L.J."/>
            <person name="Nunn H.S."/>
            <person name="Stevenson B.S."/>
            <person name="Bojanowski C.L."/>
            <person name="Crookes-Goodson W.J."/>
        </authorList>
    </citation>
    <scope>NUCLEOTIDE SEQUENCE [LARGE SCALE GENOMIC DNA]</scope>
    <source>
        <strain evidence="3 4">D216</strain>
    </source>
</reference>
<keyword evidence="2" id="KW-0472">Membrane</keyword>
<comment type="caution">
    <text evidence="3">The sequence shown here is derived from an EMBL/GenBank/DDBJ whole genome shotgun (WGS) entry which is preliminary data.</text>
</comment>
<keyword evidence="4" id="KW-1185">Reference proteome</keyword>
<evidence type="ECO:0000256" key="1">
    <source>
        <dbReference type="SAM" id="MobiDB-lite"/>
    </source>
</evidence>